<dbReference type="InterPro" id="IPR036739">
    <property type="entry name" value="SLC41_membr_dom_sf"/>
</dbReference>
<comment type="similarity">
    <text evidence="2 9">Belongs to the SLC41A transporter family.</text>
</comment>
<dbReference type="Pfam" id="PF00571">
    <property type="entry name" value="CBS"/>
    <property type="match status" value="2"/>
</dbReference>
<name>A0A3L7A8G5_9MICO</name>
<dbReference type="SMART" id="SM00924">
    <property type="entry name" value="MgtE_N"/>
    <property type="match status" value="1"/>
</dbReference>
<evidence type="ECO:0000256" key="2">
    <source>
        <dbReference type="ARBA" id="ARBA00009749"/>
    </source>
</evidence>
<evidence type="ECO:0000256" key="8">
    <source>
        <dbReference type="PROSITE-ProRule" id="PRU00703"/>
    </source>
</evidence>
<keyword evidence="6 9" id="KW-1133">Transmembrane helix</keyword>
<evidence type="ECO:0000256" key="1">
    <source>
        <dbReference type="ARBA" id="ARBA00004141"/>
    </source>
</evidence>
<evidence type="ECO:0000313" key="11">
    <source>
        <dbReference type="EMBL" id="RLP76148.1"/>
    </source>
</evidence>
<proteinExistence type="inferred from homology"/>
<keyword evidence="9" id="KW-0479">Metal-binding</keyword>
<dbReference type="InterPro" id="IPR006668">
    <property type="entry name" value="Mg_transptr_MgtE_intracell_dom"/>
</dbReference>
<keyword evidence="5 9" id="KW-0460">Magnesium</keyword>
<dbReference type="PROSITE" id="PS51371">
    <property type="entry name" value="CBS"/>
    <property type="match status" value="1"/>
</dbReference>
<feature type="transmembrane region" description="Helical" evidence="9">
    <location>
        <begin position="284"/>
        <end position="304"/>
    </location>
</feature>
<dbReference type="Pfam" id="PF01769">
    <property type="entry name" value="MgtE"/>
    <property type="match status" value="1"/>
</dbReference>
<dbReference type="AlphaFoldDB" id="A0A3L7A8G5"/>
<dbReference type="Gene3D" id="1.25.60.10">
    <property type="entry name" value="MgtE N-terminal domain-like"/>
    <property type="match status" value="1"/>
</dbReference>
<evidence type="ECO:0000256" key="6">
    <source>
        <dbReference type="ARBA" id="ARBA00022989"/>
    </source>
</evidence>
<dbReference type="EMBL" id="RCUX01000005">
    <property type="protein sequence ID" value="RLP76148.1"/>
    <property type="molecule type" value="Genomic_DNA"/>
</dbReference>
<dbReference type="Pfam" id="PF03448">
    <property type="entry name" value="MgtE_N"/>
    <property type="match status" value="1"/>
</dbReference>
<feature type="transmembrane region" description="Helical" evidence="9">
    <location>
        <begin position="358"/>
        <end position="380"/>
    </location>
</feature>
<comment type="function">
    <text evidence="9">Acts as a magnesium transporter.</text>
</comment>
<organism evidence="11 12">
    <name type="scientific">Mycetocola tolaasinivorans</name>
    <dbReference type="NCBI Taxonomy" id="76635"/>
    <lineage>
        <taxon>Bacteria</taxon>
        <taxon>Bacillati</taxon>
        <taxon>Actinomycetota</taxon>
        <taxon>Actinomycetes</taxon>
        <taxon>Micrococcales</taxon>
        <taxon>Microbacteriaceae</taxon>
        <taxon>Mycetocola</taxon>
    </lineage>
</organism>
<dbReference type="OrthoDB" id="9790355at2"/>
<dbReference type="RefSeq" id="WP_121648431.1">
    <property type="nucleotide sequence ID" value="NZ_RCUX01000005.1"/>
</dbReference>
<dbReference type="SUPFAM" id="SSF161093">
    <property type="entry name" value="MgtE membrane domain-like"/>
    <property type="match status" value="1"/>
</dbReference>
<dbReference type="InterPro" id="IPR000644">
    <property type="entry name" value="CBS_dom"/>
</dbReference>
<evidence type="ECO:0000256" key="5">
    <source>
        <dbReference type="ARBA" id="ARBA00022842"/>
    </source>
</evidence>
<dbReference type="SUPFAM" id="SSF158791">
    <property type="entry name" value="MgtE N-terminal domain-like"/>
    <property type="match status" value="1"/>
</dbReference>
<keyword evidence="4 9" id="KW-0812">Transmembrane</keyword>
<evidence type="ECO:0000313" key="12">
    <source>
        <dbReference type="Proteomes" id="UP000272503"/>
    </source>
</evidence>
<dbReference type="GO" id="GO:0015095">
    <property type="term" value="F:magnesium ion transmembrane transporter activity"/>
    <property type="evidence" value="ECO:0007669"/>
    <property type="project" value="UniProtKB-UniRule"/>
</dbReference>
<keyword evidence="7 9" id="KW-0472">Membrane</keyword>
<evidence type="ECO:0000256" key="9">
    <source>
        <dbReference type="RuleBase" id="RU362011"/>
    </source>
</evidence>
<evidence type="ECO:0000256" key="3">
    <source>
        <dbReference type="ARBA" id="ARBA00022448"/>
    </source>
</evidence>
<dbReference type="NCBIfam" id="TIGR00400">
    <property type="entry name" value="mgtE"/>
    <property type="match status" value="1"/>
</dbReference>
<dbReference type="Gene3D" id="3.10.580.10">
    <property type="entry name" value="CBS-domain"/>
    <property type="match status" value="1"/>
</dbReference>
<keyword evidence="3 9" id="KW-0813">Transport</keyword>
<comment type="caution">
    <text evidence="11">The sequence shown here is derived from an EMBL/GenBank/DDBJ whole genome shotgun (WGS) entry which is preliminary data.</text>
</comment>
<dbReference type="InterPro" id="IPR046342">
    <property type="entry name" value="CBS_dom_sf"/>
</dbReference>
<protein>
    <recommendedName>
        <fullName evidence="9">Magnesium transporter MgtE</fullName>
    </recommendedName>
</protein>
<dbReference type="Proteomes" id="UP000272503">
    <property type="component" value="Unassembled WGS sequence"/>
</dbReference>
<comment type="subunit">
    <text evidence="9">Homodimer.</text>
</comment>
<dbReference type="GO" id="GO:0046872">
    <property type="term" value="F:metal ion binding"/>
    <property type="evidence" value="ECO:0007669"/>
    <property type="project" value="UniProtKB-KW"/>
</dbReference>
<dbReference type="InterPro" id="IPR038076">
    <property type="entry name" value="MgtE_N_sf"/>
</dbReference>
<feature type="transmembrane region" description="Helical" evidence="9">
    <location>
        <begin position="386"/>
        <end position="406"/>
    </location>
</feature>
<keyword evidence="9" id="KW-1003">Cell membrane</keyword>
<dbReference type="Gene3D" id="1.10.357.20">
    <property type="entry name" value="SLC41 divalent cation transporters, integral membrane domain"/>
    <property type="match status" value="1"/>
</dbReference>
<feature type="transmembrane region" description="Helical" evidence="9">
    <location>
        <begin position="418"/>
        <end position="440"/>
    </location>
</feature>
<sequence length="447" mass="48234">MSEHVDIDLARERALAEADLPAAAAKLAGMSITEVVETLWRTSYQRGAVLFRLLSKERALETFERFEPAHQADLLRALQDEEVTGLFAGLDPDDRVGLLDEVPAVVAKRLLLGLTPHERSLTTLMLGYPARSVGRRMSPEYVRAHPEFTAGHVLETVRNRASEAETIYMIPVTDGEKRLIGVVSLREILAAPEDTRVADLMQTPEYATVSDDAEYVARRCGDANLLAMPVVDSEKRLVGILTIDDAHQILRDAEDEDIARAGGSEPLRRPYLSTSAFKIARARVVWLLVLAVSALLTVQVLGIFEATLEQKVVLALFIPLLTGTGGNTGSQAATTITRALAMGEVTSKDVGRVLLREFRVGTTLGLLLGVLGFVLASLVYDVPTGLVIGSTLLCVCAMAATVGGAMPLIAKAIRVDPAVFSTPFITTFCDATGLLIYFSLAKVILGI</sequence>
<reference evidence="11 12" key="1">
    <citation type="submission" date="2018-10" db="EMBL/GenBank/DDBJ databases">
        <authorList>
            <person name="Li J."/>
        </authorList>
    </citation>
    <scope>NUCLEOTIDE SEQUENCE [LARGE SCALE GENOMIC DNA]</scope>
    <source>
        <strain evidence="11 12">IF 016277</strain>
    </source>
</reference>
<dbReference type="PANTHER" id="PTHR43773:SF1">
    <property type="entry name" value="MAGNESIUM TRANSPORTER MGTE"/>
    <property type="match status" value="1"/>
</dbReference>
<feature type="domain" description="CBS" evidence="10">
    <location>
        <begin position="137"/>
        <end position="200"/>
    </location>
</feature>
<accession>A0A3L7A8G5</accession>
<comment type="subcellular location">
    <subcellularLocation>
        <location evidence="9">Cell membrane</location>
        <topology evidence="9">Multi-pass membrane protein</topology>
    </subcellularLocation>
    <subcellularLocation>
        <location evidence="1">Membrane</location>
        <topology evidence="1">Multi-pass membrane protein</topology>
    </subcellularLocation>
</comment>
<dbReference type="PANTHER" id="PTHR43773">
    <property type="entry name" value="MAGNESIUM TRANSPORTER MGTE"/>
    <property type="match status" value="1"/>
</dbReference>
<dbReference type="GO" id="GO:0005886">
    <property type="term" value="C:plasma membrane"/>
    <property type="evidence" value="ECO:0007669"/>
    <property type="project" value="UniProtKB-SubCell"/>
</dbReference>
<evidence type="ECO:0000259" key="10">
    <source>
        <dbReference type="PROSITE" id="PS51371"/>
    </source>
</evidence>
<dbReference type="SUPFAM" id="SSF54631">
    <property type="entry name" value="CBS-domain pair"/>
    <property type="match status" value="1"/>
</dbReference>
<keyword evidence="8" id="KW-0129">CBS domain</keyword>
<comment type="caution">
    <text evidence="9">Lacks conserved residue(s) required for the propagation of feature annotation.</text>
</comment>
<gene>
    <name evidence="11" type="primary">mgtE</name>
    <name evidence="11" type="ORF">D9V32_08325</name>
</gene>
<dbReference type="InterPro" id="IPR006667">
    <property type="entry name" value="SLC41_membr_dom"/>
</dbReference>
<dbReference type="CDD" id="cd04606">
    <property type="entry name" value="CBS_pair_Mg_transporter"/>
    <property type="match status" value="1"/>
</dbReference>
<dbReference type="InterPro" id="IPR006669">
    <property type="entry name" value="MgtE_transporter"/>
</dbReference>
<evidence type="ECO:0000256" key="7">
    <source>
        <dbReference type="ARBA" id="ARBA00023136"/>
    </source>
</evidence>
<evidence type="ECO:0000256" key="4">
    <source>
        <dbReference type="ARBA" id="ARBA00022692"/>
    </source>
</evidence>
<keyword evidence="12" id="KW-1185">Reference proteome</keyword>